<keyword evidence="1" id="KW-0472">Membrane</keyword>
<comment type="caution">
    <text evidence="2">The sequence shown here is derived from an EMBL/GenBank/DDBJ whole genome shotgun (WGS) entry which is preliminary data.</text>
</comment>
<dbReference type="EMBL" id="BAAFZP010000002">
    <property type="protein sequence ID" value="GAB1584286.1"/>
    <property type="molecule type" value="Genomic_DNA"/>
</dbReference>
<sequence>MLAMTAVGILAYQIGGRALWLVPLSFVLFMVAGGASGIAGADLPYVEFGIALSVVILGAAIAFGIAAPLLVIMAVIGIFAIFHGHAHGAEMPASASALGYALGFVSSTALLHMAGIGMGMLIGRIGTRHEPALVRAAGGLMTLAGLGVLGGVL</sequence>
<evidence type="ECO:0000313" key="2">
    <source>
        <dbReference type="EMBL" id="GAB1584286.1"/>
    </source>
</evidence>
<feature type="transmembrane region" description="Helical" evidence="1">
    <location>
        <begin position="48"/>
        <end position="81"/>
    </location>
</feature>
<keyword evidence="1" id="KW-0812">Transmembrane</keyword>
<feature type="transmembrane region" description="Helical" evidence="1">
    <location>
        <begin position="20"/>
        <end position="41"/>
    </location>
</feature>
<dbReference type="InterPro" id="IPR007038">
    <property type="entry name" value="HupE_UreJ"/>
</dbReference>
<dbReference type="Pfam" id="PF04955">
    <property type="entry name" value="HupE_UreJ"/>
    <property type="match status" value="1"/>
</dbReference>
<keyword evidence="3" id="KW-1185">Reference proteome</keyword>
<accession>A0ABQ0H5T7</accession>
<feature type="transmembrane region" description="Helical" evidence="1">
    <location>
        <begin position="101"/>
        <end position="121"/>
    </location>
</feature>
<proteinExistence type="predicted"/>
<dbReference type="Proteomes" id="UP001628091">
    <property type="component" value="Unassembled WGS sequence"/>
</dbReference>
<keyword evidence="1" id="KW-1133">Transmembrane helix</keyword>
<reference evidence="2 3" key="1">
    <citation type="submission" date="2024-10" db="EMBL/GenBank/DDBJ databases">
        <title>Isolation, draft genome sequencing and identification of Phyllobacterium sp. NSA23, isolated from leaf soil.</title>
        <authorList>
            <person name="Akita H."/>
        </authorList>
    </citation>
    <scope>NUCLEOTIDE SEQUENCE [LARGE SCALE GENOMIC DNA]</scope>
    <source>
        <strain evidence="2 3">NSA23</strain>
    </source>
</reference>
<dbReference type="PIRSF" id="PIRSF016919">
    <property type="entry name" value="HupE_UreJ"/>
    <property type="match status" value="1"/>
</dbReference>
<name>A0ABQ0H5T7_9HYPH</name>
<evidence type="ECO:0000256" key="1">
    <source>
        <dbReference type="SAM" id="Phobius"/>
    </source>
</evidence>
<evidence type="ECO:0000313" key="3">
    <source>
        <dbReference type="Proteomes" id="UP001628091"/>
    </source>
</evidence>
<gene>
    <name evidence="2" type="ORF">PPNSA23_42290</name>
</gene>
<organism evidence="2 3">
    <name type="scientific">Phyllobacterium phragmitis</name>
    <dbReference type="NCBI Taxonomy" id="2670329"/>
    <lineage>
        <taxon>Bacteria</taxon>
        <taxon>Pseudomonadati</taxon>
        <taxon>Pseudomonadota</taxon>
        <taxon>Alphaproteobacteria</taxon>
        <taxon>Hyphomicrobiales</taxon>
        <taxon>Phyllobacteriaceae</taxon>
        <taxon>Phyllobacterium</taxon>
    </lineage>
</organism>
<feature type="transmembrane region" description="Helical" evidence="1">
    <location>
        <begin position="133"/>
        <end position="152"/>
    </location>
</feature>
<protein>
    <submittedName>
        <fullName evidence="2">Uncharacterized protein</fullName>
    </submittedName>
</protein>